<comment type="function">
    <text evidence="13">Couples transcription and DNA repair by recognizing RNA polymerase (RNAP) stalled at DNA lesions. Mediates ATP-dependent release of RNAP and its truncated transcript from the DNA, and recruitment of nucleotide excision repair machinery to the damaged site.</text>
</comment>
<evidence type="ECO:0000256" key="12">
    <source>
        <dbReference type="ARBA" id="ARBA00070128"/>
    </source>
</evidence>
<dbReference type="NCBIfam" id="TIGR00580">
    <property type="entry name" value="mfd"/>
    <property type="match status" value="1"/>
</dbReference>
<comment type="subcellular location">
    <subcellularLocation>
        <location evidence="1 13">Cytoplasm</location>
    </subcellularLocation>
</comment>
<keyword evidence="2 13" id="KW-0963">Cytoplasm</keyword>
<evidence type="ECO:0000313" key="17">
    <source>
        <dbReference type="EMBL" id="HIU51019.1"/>
    </source>
</evidence>
<evidence type="ECO:0000256" key="6">
    <source>
        <dbReference type="ARBA" id="ARBA00022806"/>
    </source>
</evidence>
<evidence type="ECO:0000256" key="9">
    <source>
        <dbReference type="ARBA" id="ARBA00023204"/>
    </source>
</evidence>
<keyword evidence="4 13" id="KW-0227">DNA damage</keyword>
<dbReference type="PROSITE" id="PS51192">
    <property type="entry name" value="HELICASE_ATP_BIND_1"/>
    <property type="match status" value="1"/>
</dbReference>
<accession>A0A9D1S8B8</accession>
<dbReference type="InterPro" id="IPR048635">
    <property type="entry name" value="MFD_D3"/>
</dbReference>
<dbReference type="Pfam" id="PF02559">
    <property type="entry name" value="CarD_TRCF_RID"/>
    <property type="match status" value="1"/>
</dbReference>
<keyword evidence="6" id="KW-0347">Helicase</keyword>
<dbReference type="SUPFAM" id="SSF52540">
    <property type="entry name" value="P-loop containing nucleoside triphosphate hydrolases"/>
    <property type="match status" value="4"/>
</dbReference>
<dbReference type="SMART" id="SM00490">
    <property type="entry name" value="HELICc"/>
    <property type="match status" value="1"/>
</dbReference>
<keyword evidence="7 13" id="KW-0067">ATP-binding</keyword>
<evidence type="ECO:0000256" key="13">
    <source>
        <dbReference type="HAMAP-Rule" id="MF_00969"/>
    </source>
</evidence>
<dbReference type="Gene3D" id="3.30.2060.10">
    <property type="entry name" value="Penicillin-binding protein 1b domain"/>
    <property type="match status" value="1"/>
</dbReference>
<evidence type="ECO:0000313" key="18">
    <source>
        <dbReference type="Proteomes" id="UP000824093"/>
    </source>
</evidence>
<dbReference type="InterPro" id="IPR036101">
    <property type="entry name" value="CarD-like/TRCF_RID_sf"/>
</dbReference>
<dbReference type="PANTHER" id="PTHR47964">
    <property type="entry name" value="ATP-DEPENDENT DNA HELICASE HOMOLOG RECG, CHLOROPLASTIC"/>
    <property type="match status" value="1"/>
</dbReference>
<dbReference type="GO" id="GO:0000716">
    <property type="term" value="P:transcription-coupled nucleotide-excision repair, DNA damage recognition"/>
    <property type="evidence" value="ECO:0007669"/>
    <property type="project" value="UniProtKB-UniRule"/>
</dbReference>
<evidence type="ECO:0000256" key="10">
    <source>
        <dbReference type="ARBA" id="ARBA00061104"/>
    </source>
</evidence>
<keyword evidence="3 13" id="KW-0547">Nucleotide-binding</keyword>
<name>A0A9D1S8B8_9FIRM</name>
<gene>
    <name evidence="13 17" type="primary">mfd</name>
    <name evidence="17" type="ORF">IAB70_00065</name>
</gene>
<dbReference type="InterPro" id="IPR047112">
    <property type="entry name" value="RecG/Mfd"/>
</dbReference>
<dbReference type="Gene3D" id="3.40.50.11180">
    <property type="match status" value="1"/>
</dbReference>
<evidence type="ECO:0000256" key="8">
    <source>
        <dbReference type="ARBA" id="ARBA00023125"/>
    </source>
</evidence>
<dbReference type="PANTHER" id="PTHR47964:SF1">
    <property type="entry name" value="ATP-DEPENDENT DNA HELICASE HOMOLOG RECG, CHLOROPLASTIC"/>
    <property type="match status" value="1"/>
</dbReference>
<comment type="similarity">
    <text evidence="10 13">In the N-terminal section; belongs to the UvrB family.</text>
</comment>
<dbReference type="CDD" id="cd17991">
    <property type="entry name" value="DEXHc_TRCF"/>
    <property type="match status" value="1"/>
</dbReference>
<dbReference type="InterPro" id="IPR014001">
    <property type="entry name" value="Helicase_ATP-bd"/>
</dbReference>
<dbReference type="InterPro" id="IPR041471">
    <property type="entry name" value="UvrB_inter"/>
</dbReference>
<dbReference type="Gene3D" id="3.40.50.300">
    <property type="entry name" value="P-loop containing nucleotide triphosphate hydrolases"/>
    <property type="match status" value="2"/>
</dbReference>
<evidence type="ECO:0000256" key="11">
    <source>
        <dbReference type="ARBA" id="ARBA00061399"/>
    </source>
</evidence>
<evidence type="ECO:0000256" key="4">
    <source>
        <dbReference type="ARBA" id="ARBA00022763"/>
    </source>
</evidence>
<evidence type="ECO:0000256" key="3">
    <source>
        <dbReference type="ARBA" id="ARBA00022741"/>
    </source>
</evidence>
<dbReference type="Proteomes" id="UP000824093">
    <property type="component" value="Unassembled WGS sequence"/>
</dbReference>
<feature type="domain" description="Helicase ATP-binding" evidence="15">
    <location>
        <begin position="623"/>
        <end position="784"/>
    </location>
</feature>
<dbReference type="GO" id="GO:0006355">
    <property type="term" value="P:regulation of DNA-templated transcription"/>
    <property type="evidence" value="ECO:0007669"/>
    <property type="project" value="UniProtKB-UniRule"/>
</dbReference>
<dbReference type="Gene3D" id="3.40.50.11140">
    <property type="match status" value="1"/>
</dbReference>
<dbReference type="InterPro" id="IPR003711">
    <property type="entry name" value="CarD-like/TRCF_RID"/>
</dbReference>
<dbReference type="SUPFAM" id="SSF141259">
    <property type="entry name" value="CarD-like"/>
    <property type="match status" value="1"/>
</dbReference>
<evidence type="ECO:0000256" key="2">
    <source>
        <dbReference type="ARBA" id="ARBA00022490"/>
    </source>
</evidence>
<dbReference type="GO" id="GO:0003678">
    <property type="term" value="F:DNA helicase activity"/>
    <property type="evidence" value="ECO:0007669"/>
    <property type="project" value="TreeGrafter"/>
</dbReference>
<organism evidence="17 18">
    <name type="scientific">Candidatus Merdicola faecigallinarum</name>
    <dbReference type="NCBI Taxonomy" id="2840862"/>
    <lineage>
        <taxon>Bacteria</taxon>
        <taxon>Bacillati</taxon>
        <taxon>Bacillota</taxon>
        <taxon>Clostridia</taxon>
        <taxon>Candidatus Merdicola</taxon>
    </lineage>
</organism>
<dbReference type="FunFam" id="3.40.50.300:FF:000546">
    <property type="entry name" value="Transcription-repair-coupling factor"/>
    <property type="match status" value="1"/>
</dbReference>
<dbReference type="PROSITE" id="PS51194">
    <property type="entry name" value="HELICASE_CTER"/>
    <property type="match status" value="1"/>
</dbReference>
<evidence type="ECO:0000259" key="15">
    <source>
        <dbReference type="PROSITE" id="PS51192"/>
    </source>
</evidence>
<dbReference type="GO" id="GO:0003684">
    <property type="term" value="F:damaged DNA binding"/>
    <property type="evidence" value="ECO:0007669"/>
    <property type="project" value="InterPro"/>
</dbReference>
<feature type="coiled-coil region" evidence="14">
    <location>
        <begin position="297"/>
        <end position="324"/>
    </location>
</feature>
<dbReference type="Pfam" id="PF00270">
    <property type="entry name" value="DEAD"/>
    <property type="match status" value="1"/>
</dbReference>
<dbReference type="InterPro" id="IPR011545">
    <property type="entry name" value="DEAD/DEAH_box_helicase_dom"/>
</dbReference>
<dbReference type="GO" id="GO:0005524">
    <property type="term" value="F:ATP binding"/>
    <property type="evidence" value="ECO:0007669"/>
    <property type="project" value="UniProtKB-UniRule"/>
</dbReference>
<evidence type="ECO:0000256" key="7">
    <source>
        <dbReference type="ARBA" id="ARBA00022840"/>
    </source>
</evidence>
<dbReference type="Pfam" id="PF21132">
    <property type="entry name" value="MFD_D3"/>
    <property type="match status" value="1"/>
</dbReference>
<evidence type="ECO:0000259" key="16">
    <source>
        <dbReference type="PROSITE" id="PS51194"/>
    </source>
</evidence>
<reference evidence="17" key="1">
    <citation type="submission" date="2020-10" db="EMBL/GenBank/DDBJ databases">
        <authorList>
            <person name="Gilroy R."/>
        </authorList>
    </citation>
    <scope>NUCLEOTIDE SEQUENCE</scope>
    <source>
        <strain evidence="17">CHK195-15760</strain>
    </source>
</reference>
<sequence length="980" mass="114272">MNLILKELEDSEKFQEYIQKLKIKESPIILSGLSDVGMAQMISASKEYQEKPILVLTYNELQAKKLCKDISFFTDSAIFFPKREILTYDYIAESKELPYERIEALIKIYQKRAKVIITTVEAATQCMIAKAVLFQNVLKLKVGDTFSIEELKQKLTWLGYEKQELIEQKGQYSNRGGIVDIAMKNDIGVRIEFWGDEIDSIRYFSISTQRSTDMIEKIDIYPMHEYLLEYDLEQVCRKIEEKACSEKQIKNKQEDIEVIKQGDYFSKIDKYFDCFYSRKSNLIEYLSKEYLIVYDEIGKINARAENIKQENENLQKTLIEKDRMIPEAIQENFSWEDIKDSLEKNSLVYMEKNDFGLKLQASKYQFSYREINFYKSNIEDFFQLLENRQGKIYIVVDSKEKAKKLQEILTQKEIVYEYKEKLQDTEIKSRVRIQITIGTLSSGFELYDLNLIVISASELIEAEKKKRRRLSQSFKEGERVVFADLKIGDYIVHKLHGIGQFVGVHTIKADGVTKDYIKIRYKNEDYLYIPTDQLDSIRKYIGGGEGDPKLNRLGSKEWSNTKAKVKNNLREVARDLMELYAKRQKIRGFAFAKDTVWQTEFENSFPYEETEDQLRCIEEVKKDMEMPKPMDRLLCGDVGYGKTEVAIRAAFKAVMDQKQVAYLVPTTVLADQQYQSFKERMEQFPIRVDVLNRFRTKKEQEQIIRKLKLGEIDVIIGTHRLLSQDVEFKDLGFLIIDEEHRFGVKAKEKIKEYKTNIDVLTMTATPIPRTLHMSIVGVRDMSVIYEPPQNRKPVQTYVLEYDIEVVKEAIIRELERNGQVFYLFNQVEGIERKAQQIAELVPEAKVGYAHGKMTGNELENIMMDFIKGDINVLICTTILESGIDIPNANTIIVENADRLGLAQLYQIRGRVGRSNQQAYAYITYKRDKLLTEVADKRLKAMKEFTEFGSGFKIAMRDLEIRGAGSLLRRNSTWTYGTSWI</sequence>
<dbReference type="InterPro" id="IPR027417">
    <property type="entry name" value="P-loop_NTPase"/>
</dbReference>
<dbReference type="GO" id="GO:0005737">
    <property type="term" value="C:cytoplasm"/>
    <property type="evidence" value="ECO:0007669"/>
    <property type="project" value="UniProtKB-SubCell"/>
</dbReference>
<evidence type="ECO:0000256" key="5">
    <source>
        <dbReference type="ARBA" id="ARBA00022801"/>
    </source>
</evidence>
<dbReference type="SMART" id="SM00487">
    <property type="entry name" value="DEXDc"/>
    <property type="match status" value="1"/>
</dbReference>
<dbReference type="Pfam" id="PF17757">
    <property type="entry name" value="UvrB_inter"/>
    <property type="match status" value="1"/>
</dbReference>
<keyword evidence="8 13" id="KW-0238">DNA-binding</keyword>
<dbReference type="SMART" id="SM01058">
    <property type="entry name" value="CarD_TRCF"/>
    <property type="match status" value="1"/>
</dbReference>
<dbReference type="HAMAP" id="MF_00969">
    <property type="entry name" value="TRCF"/>
    <property type="match status" value="1"/>
</dbReference>
<feature type="domain" description="Helicase C-terminal" evidence="16">
    <location>
        <begin position="797"/>
        <end position="959"/>
    </location>
</feature>
<proteinExistence type="inferred from homology"/>
<keyword evidence="14" id="KW-0175">Coiled coil</keyword>
<keyword evidence="5 13" id="KW-0378">Hydrolase</keyword>
<keyword evidence="9 13" id="KW-0234">DNA repair</keyword>
<dbReference type="Gene3D" id="2.40.10.170">
    <property type="match status" value="1"/>
</dbReference>
<dbReference type="GO" id="GO:0016787">
    <property type="term" value="F:hydrolase activity"/>
    <property type="evidence" value="ECO:0007669"/>
    <property type="project" value="UniProtKB-KW"/>
</dbReference>
<dbReference type="InterPro" id="IPR001650">
    <property type="entry name" value="Helicase_C-like"/>
</dbReference>
<evidence type="ECO:0000256" key="1">
    <source>
        <dbReference type="ARBA" id="ARBA00004496"/>
    </source>
</evidence>
<dbReference type="EC" id="3.6.4.-" evidence="13"/>
<comment type="caution">
    <text evidence="17">The sequence shown here is derived from an EMBL/GenBank/DDBJ whole genome shotgun (WGS) entry which is preliminary data.</text>
</comment>
<dbReference type="Pfam" id="PF00271">
    <property type="entry name" value="Helicase_C"/>
    <property type="match status" value="1"/>
</dbReference>
<dbReference type="AlphaFoldDB" id="A0A9D1S8B8"/>
<dbReference type="InterPro" id="IPR004576">
    <property type="entry name" value="Mfd"/>
</dbReference>
<comment type="similarity">
    <text evidence="11 13">In the C-terminal section; belongs to the helicase family. RecG subfamily.</text>
</comment>
<protein>
    <recommendedName>
        <fullName evidence="12 13">Transcription-repair-coupling factor</fullName>
        <shortName evidence="13">TRCF</shortName>
        <ecNumber evidence="13">3.6.4.-</ecNumber>
    </recommendedName>
</protein>
<reference evidence="17" key="2">
    <citation type="journal article" date="2021" name="PeerJ">
        <title>Extensive microbial diversity within the chicken gut microbiome revealed by metagenomics and culture.</title>
        <authorList>
            <person name="Gilroy R."/>
            <person name="Ravi A."/>
            <person name="Getino M."/>
            <person name="Pursley I."/>
            <person name="Horton D.L."/>
            <person name="Alikhan N.F."/>
            <person name="Baker D."/>
            <person name="Gharbi K."/>
            <person name="Hall N."/>
            <person name="Watson M."/>
            <person name="Adriaenssens E.M."/>
            <person name="Foster-Nyarko E."/>
            <person name="Jarju S."/>
            <person name="Secka A."/>
            <person name="Antonio M."/>
            <person name="Oren A."/>
            <person name="Chaudhuri R.R."/>
            <person name="La Ragione R."/>
            <person name="Hildebrand F."/>
            <person name="Pallen M.J."/>
        </authorList>
    </citation>
    <scope>NUCLEOTIDE SEQUENCE</scope>
    <source>
        <strain evidence="17">CHK195-15760</strain>
    </source>
</reference>
<evidence type="ECO:0000256" key="14">
    <source>
        <dbReference type="SAM" id="Coils"/>
    </source>
</evidence>
<dbReference type="EMBL" id="DVNH01000001">
    <property type="protein sequence ID" value="HIU51019.1"/>
    <property type="molecule type" value="Genomic_DNA"/>
</dbReference>